<comment type="caution">
    <text evidence="2">The sequence shown here is derived from an EMBL/GenBank/DDBJ whole genome shotgun (WGS) entry which is preliminary data.</text>
</comment>
<feature type="region of interest" description="Disordered" evidence="1">
    <location>
        <begin position="793"/>
        <end position="904"/>
    </location>
</feature>
<name>A0A9N9F0Y1_9GLOM</name>
<feature type="compositionally biased region" description="Low complexity" evidence="1">
    <location>
        <begin position="819"/>
        <end position="830"/>
    </location>
</feature>
<reference evidence="2" key="1">
    <citation type="submission" date="2021-06" db="EMBL/GenBank/DDBJ databases">
        <authorList>
            <person name="Kallberg Y."/>
            <person name="Tangrot J."/>
            <person name="Rosling A."/>
        </authorList>
    </citation>
    <scope>NUCLEOTIDE SEQUENCE</scope>
    <source>
        <strain evidence="2">AZ414A</strain>
    </source>
</reference>
<evidence type="ECO:0000256" key="1">
    <source>
        <dbReference type="SAM" id="MobiDB-lite"/>
    </source>
</evidence>
<feature type="compositionally biased region" description="Polar residues" evidence="1">
    <location>
        <begin position="838"/>
        <end position="854"/>
    </location>
</feature>
<feature type="compositionally biased region" description="Basic and acidic residues" evidence="1">
    <location>
        <begin position="855"/>
        <end position="867"/>
    </location>
</feature>
<feature type="compositionally biased region" description="Low complexity" evidence="1">
    <location>
        <begin position="966"/>
        <end position="975"/>
    </location>
</feature>
<feature type="compositionally biased region" description="Basic and acidic residues" evidence="1">
    <location>
        <begin position="1105"/>
        <end position="1123"/>
    </location>
</feature>
<feature type="region of interest" description="Disordered" evidence="1">
    <location>
        <begin position="935"/>
        <end position="976"/>
    </location>
</feature>
<evidence type="ECO:0000313" key="2">
    <source>
        <dbReference type="EMBL" id="CAG8500731.1"/>
    </source>
</evidence>
<feature type="compositionally biased region" description="Polar residues" evidence="1">
    <location>
        <begin position="248"/>
        <end position="262"/>
    </location>
</feature>
<organism evidence="2 3">
    <name type="scientific">Diversispora eburnea</name>
    <dbReference type="NCBI Taxonomy" id="1213867"/>
    <lineage>
        <taxon>Eukaryota</taxon>
        <taxon>Fungi</taxon>
        <taxon>Fungi incertae sedis</taxon>
        <taxon>Mucoromycota</taxon>
        <taxon>Glomeromycotina</taxon>
        <taxon>Glomeromycetes</taxon>
        <taxon>Diversisporales</taxon>
        <taxon>Diversisporaceae</taxon>
        <taxon>Diversispora</taxon>
    </lineage>
</organism>
<feature type="compositionally biased region" description="Polar residues" evidence="1">
    <location>
        <begin position="793"/>
        <end position="811"/>
    </location>
</feature>
<gene>
    <name evidence="2" type="ORF">DEBURN_LOCUS4662</name>
</gene>
<dbReference type="OrthoDB" id="2407028at2759"/>
<feature type="region of interest" description="Disordered" evidence="1">
    <location>
        <begin position="248"/>
        <end position="290"/>
    </location>
</feature>
<keyword evidence="3" id="KW-1185">Reference proteome</keyword>
<dbReference type="Proteomes" id="UP000789706">
    <property type="component" value="Unassembled WGS sequence"/>
</dbReference>
<feature type="compositionally biased region" description="Polar residues" evidence="1">
    <location>
        <begin position="868"/>
        <end position="878"/>
    </location>
</feature>
<feature type="compositionally biased region" description="Polar residues" evidence="1">
    <location>
        <begin position="1066"/>
        <end position="1075"/>
    </location>
</feature>
<feature type="compositionally biased region" description="Low complexity" evidence="1">
    <location>
        <begin position="1040"/>
        <end position="1058"/>
    </location>
</feature>
<feature type="compositionally biased region" description="Polar residues" evidence="1">
    <location>
        <begin position="995"/>
        <end position="1004"/>
    </location>
</feature>
<feature type="compositionally biased region" description="Polar residues" evidence="1">
    <location>
        <begin position="945"/>
        <end position="958"/>
    </location>
</feature>
<dbReference type="EMBL" id="CAJVPK010000369">
    <property type="protein sequence ID" value="CAG8500731.1"/>
    <property type="molecule type" value="Genomic_DNA"/>
</dbReference>
<feature type="compositionally biased region" description="Acidic residues" evidence="1">
    <location>
        <begin position="1088"/>
        <end position="1097"/>
    </location>
</feature>
<sequence length="1221" mass="138729">MKQDLKKQGLSQLVKPENINKKNKKPNNIQLLSSSKPKYNLIEITPLPLPSDFRTSLILPQLKKRFSVLRRVETVNVNNNNKTSSISPNTINKNPISINNSTKNLTFDNKNNNQNNMARTIIIEKEVTQPSINANAKSEEIIPSESIESIQGAKKMNHILSNPTKDRPNPPRTRPPSIQNLASPGYNRWTEQLNNESRSAYSYPRSNNLSPIIPPTPLSPLDKLSEGIFNPTLQSMIVLPKNDSGLQQQQQSINNVTAAYEQSTSKESSSSYTSSTSSMFSDRDSTSSSIANSLQRNNISQSQQKVDQQKIGQQTIGQQKVGQQKIIQQQKTIQQKVIQQKVTQQRVDQQKVSEQKVGKQQIEQQRNSQQGIIQQQQQVGSQTTDVKRCTVAPPKPQPPPFSLTDTLIASGQADVANQVLVMRRVQKAENNGKQRLPSKIPLQKWSKQKSKNPKISGPQLVSASSNIKTVPIVTLRNDRDNKNKKFGRKFSIRENEIGLGKSFRKIRDVFTSDSETNRTTLFGKKHKYGDVSPYSSSENLPKKFTSEGNLNQRYIKDKNKSDLLRQKEQKVHKELKPNNTLKQEDQKDNLLDLLNNNNYENQEKNLSSSNEIENIENIENVENVDYIVDNVDYIVDNVEYINENIENINNIENIDNFENIDDVENIYNNIDNIYNIDNIDNYDDIDNIDNVMAVSYTVSDSDINENPTNPRSLPKKQMLVDQQVLYDIDALKRHAEMVATYSSFKKDHQNQNSQLEYVNPLPMSVSTPKLKVDIPMKSSNFLLSPQSLSIMTVSESHPNSPVSYNSMSPNSDAPPLSPRNPLRNSNNLNNSRDEKNRSLFNRTFSLRRNNSAGSNKEDSEEKRDRISSSRLMSIFNGNRSRRNSKTNDNNFLQVPNLHNSHNSITEDMMMEENSSSKKEKNKVIRRTIIITKPFLPPLPESELSQKFNKSNRDSNGSYNKDRISKRSSSNTNISNRSRDLIDELSNIVNNSNNNQLSVPMQRSSLYRPPTPIPSASVRESVMDPPYGIPIPPIPKQHRQSISSKRTSKSSILSTNSISNKHRKSTGGKSIQSSYGESLYDYYTYSDHEGDDEGEEENKDIRRSKRDTDPKRLSNNSIRDKSFEDSINEEELQQPQQRMLLDQHVEVLEMSDEDDSAIPSPLHLPGVMPHVTLPRLLEEMTRGLGNVELENEGEEREGIMTVEEKLEQVMKALGVDDRDIIY</sequence>
<accession>A0A9N9F0Y1</accession>
<feature type="region of interest" description="Disordered" evidence="1">
    <location>
        <begin position="159"/>
        <end position="185"/>
    </location>
</feature>
<proteinExistence type="predicted"/>
<protein>
    <submittedName>
        <fullName evidence="2">2290_t:CDS:1</fullName>
    </submittedName>
</protein>
<dbReference type="AlphaFoldDB" id="A0A9N9F0Y1"/>
<feature type="compositionally biased region" description="Polar residues" evidence="1">
    <location>
        <begin position="886"/>
        <end position="904"/>
    </location>
</feature>
<evidence type="ECO:0000313" key="3">
    <source>
        <dbReference type="Proteomes" id="UP000789706"/>
    </source>
</evidence>
<feature type="compositionally biased region" description="Low complexity" evidence="1">
    <location>
        <begin position="263"/>
        <end position="290"/>
    </location>
</feature>
<feature type="region of interest" description="Disordered" evidence="1">
    <location>
        <begin position="1"/>
        <end position="31"/>
    </location>
</feature>
<feature type="region of interest" description="Disordered" evidence="1">
    <location>
        <begin position="991"/>
        <end position="1133"/>
    </location>
</feature>